<feature type="non-terminal residue" evidence="2">
    <location>
        <position position="49"/>
    </location>
</feature>
<dbReference type="EMBL" id="CADCWG010000240">
    <property type="protein sequence ID" value="CAA9569881.1"/>
    <property type="molecule type" value="Genomic_DNA"/>
</dbReference>
<feature type="region of interest" description="Disordered" evidence="1">
    <location>
        <begin position="1"/>
        <end position="49"/>
    </location>
</feature>
<feature type="compositionally biased region" description="Low complexity" evidence="1">
    <location>
        <begin position="7"/>
        <end position="20"/>
    </location>
</feature>
<feature type="non-terminal residue" evidence="2">
    <location>
        <position position="1"/>
    </location>
</feature>
<reference evidence="2" key="1">
    <citation type="submission" date="2020-02" db="EMBL/GenBank/DDBJ databases">
        <authorList>
            <person name="Meier V. D."/>
        </authorList>
    </citation>
    <scope>NUCLEOTIDE SEQUENCE</scope>
    <source>
        <strain evidence="2">AVDCRST_MAG49</strain>
    </source>
</reference>
<dbReference type="AlphaFoldDB" id="A0A6J4V697"/>
<organism evidence="2">
    <name type="scientific">uncultured Thermomicrobiales bacterium</name>
    <dbReference type="NCBI Taxonomy" id="1645740"/>
    <lineage>
        <taxon>Bacteria</taxon>
        <taxon>Pseudomonadati</taxon>
        <taxon>Thermomicrobiota</taxon>
        <taxon>Thermomicrobia</taxon>
        <taxon>Thermomicrobiales</taxon>
        <taxon>environmental samples</taxon>
    </lineage>
</organism>
<proteinExistence type="predicted"/>
<feature type="compositionally biased region" description="Basic residues" evidence="1">
    <location>
        <begin position="22"/>
        <end position="36"/>
    </location>
</feature>
<protein>
    <submittedName>
        <fullName evidence="2">Uncharacterized protein</fullName>
    </submittedName>
</protein>
<evidence type="ECO:0000256" key="1">
    <source>
        <dbReference type="SAM" id="MobiDB-lite"/>
    </source>
</evidence>
<evidence type="ECO:0000313" key="2">
    <source>
        <dbReference type="EMBL" id="CAA9569881.1"/>
    </source>
</evidence>
<gene>
    <name evidence="2" type="ORF">AVDCRST_MAG49-3483</name>
</gene>
<accession>A0A6J4V697</accession>
<sequence length="49" mass="5314">AGQQADPRSAGARRSAAPARRGPPRRRCAPRLRRRARSDGPPSSPGRRL</sequence>
<name>A0A6J4V697_9BACT</name>